<dbReference type="EMBL" id="LR797252">
    <property type="protein sequence ID" value="CAB4196831.1"/>
    <property type="molecule type" value="Genomic_DNA"/>
</dbReference>
<evidence type="ECO:0000313" key="1">
    <source>
        <dbReference type="EMBL" id="CAB4196831.1"/>
    </source>
</evidence>
<sequence>MKIYFGLFNGVLDVIREFRCEIPFDIEFIYASYDIEGYEGYAHVIYRLNGKLYEVNGSHCSCNGLEGQWTPEENDLAALLLRPNVADAAKANLKELYKNLIVFI</sequence>
<reference evidence="1" key="1">
    <citation type="submission" date="2020-05" db="EMBL/GenBank/DDBJ databases">
        <authorList>
            <person name="Chiriac C."/>
            <person name="Salcher M."/>
            <person name="Ghai R."/>
            <person name="Kavagutti S V."/>
        </authorList>
    </citation>
    <scope>NUCLEOTIDE SEQUENCE</scope>
</reference>
<name>A0A6J5RTA3_9CAUD</name>
<gene>
    <name evidence="1" type="ORF">UFOVP1290_351</name>
</gene>
<accession>A0A6J5RTA3</accession>
<proteinExistence type="predicted"/>
<organism evidence="1">
    <name type="scientific">uncultured Caudovirales phage</name>
    <dbReference type="NCBI Taxonomy" id="2100421"/>
    <lineage>
        <taxon>Viruses</taxon>
        <taxon>Duplodnaviria</taxon>
        <taxon>Heunggongvirae</taxon>
        <taxon>Uroviricota</taxon>
        <taxon>Caudoviricetes</taxon>
        <taxon>Peduoviridae</taxon>
        <taxon>Maltschvirus</taxon>
        <taxon>Maltschvirus maltsch</taxon>
    </lineage>
</organism>
<protein>
    <submittedName>
        <fullName evidence="1">Uncharacterized protein</fullName>
    </submittedName>
</protein>